<keyword evidence="2" id="KW-0238">DNA-binding</keyword>
<dbReference type="InterPro" id="IPR036390">
    <property type="entry name" value="WH_DNA-bd_sf"/>
</dbReference>
<dbReference type="AlphaFoldDB" id="A0A7J2TL00"/>
<accession>A0A7J2TL00</accession>
<dbReference type="SUPFAM" id="SSF54909">
    <property type="entry name" value="Dimeric alpha+beta barrel"/>
    <property type="match status" value="1"/>
</dbReference>
<dbReference type="PRINTS" id="PR00033">
    <property type="entry name" value="HTHASNC"/>
</dbReference>
<proteinExistence type="predicted"/>
<dbReference type="Pfam" id="PF13404">
    <property type="entry name" value="HTH_AsnC-type"/>
    <property type="match status" value="1"/>
</dbReference>
<comment type="caution">
    <text evidence="5">The sequence shown here is derived from an EMBL/GenBank/DDBJ whole genome shotgun (WGS) entry which is preliminary data.</text>
</comment>
<dbReference type="SUPFAM" id="SSF46785">
    <property type="entry name" value="Winged helix' DNA-binding domain"/>
    <property type="match status" value="1"/>
</dbReference>
<dbReference type="InterPro" id="IPR000485">
    <property type="entry name" value="AsnC-type_HTH_dom"/>
</dbReference>
<evidence type="ECO:0000313" key="5">
    <source>
        <dbReference type="EMBL" id="HEH35761.1"/>
    </source>
</evidence>
<dbReference type="SMART" id="SM00344">
    <property type="entry name" value="HTH_ASNC"/>
    <property type="match status" value="1"/>
</dbReference>
<protein>
    <submittedName>
        <fullName evidence="5">Lrp/AsnC family transcriptional regulator</fullName>
    </submittedName>
</protein>
<dbReference type="Gene3D" id="1.10.10.10">
    <property type="entry name" value="Winged helix-like DNA-binding domain superfamily/Winged helix DNA-binding domain"/>
    <property type="match status" value="1"/>
</dbReference>
<dbReference type="InterPro" id="IPR019887">
    <property type="entry name" value="Tscrpt_reg_AsnC/Lrp_C"/>
</dbReference>
<dbReference type="Gene3D" id="3.30.70.920">
    <property type="match status" value="1"/>
</dbReference>
<evidence type="ECO:0000256" key="1">
    <source>
        <dbReference type="ARBA" id="ARBA00023015"/>
    </source>
</evidence>
<reference evidence="5" key="1">
    <citation type="journal article" date="2020" name="mSystems">
        <title>Genome- and Community-Level Interaction Insights into Carbon Utilization and Element Cycling Functions of Hydrothermarchaeota in Hydrothermal Sediment.</title>
        <authorList>
            <person name="Zhou Z."/>
            <person name="Liu Y."/>
            <person name="Xu W."/>
            <person name="Pan J."/>
            <person name="Luo Z.H."/>
            <person name="Li M."/>
        </authorList>
    </citation>
    <scope>NUCLEOTIDE SEQUENCE [LARGE SCALE GENOMIC DNA]</scope>
    <source>
        <strain evidence="5">SpSt-26</strain>
    </source>
</reference>
<evidence type="ECO:0000256" key="3">
    <source>
        <dbReference type="ARBA" id="ARBA00023163"/>
    </source>
</evidence>
<dbReference type="InterPro" id="IPR019888">
    <property type="entry name" value="Tscrpt_reg_AsnC-like"/>
</dbReference>
<keyword evidence="3" id="KW-0804">Transcription</keyword>
<dbReference type="GO" id="GO:0005829">
    <property type="term" value="C:cytosol"/>
    <property type="evidence" value="ECO:0007669"/>
    <property type="project" value="TreeGrafter"/>
</dbReference>
<dbReference type="GO" id="GO:0043200">
    <property type="term" value="P:response to amino acid"/>
    <property type="evidence" value="ECO:0007669"/>
    <property type="project" value="TreeGrafter"/>
</dbReference>
<name>A0A7J2TL00_ARCFL</name>
<evidence type="ECO:0000256" key="2">
    <source>
        <dbReference type="ARBA" id="ARBA00023125"/>
    </source>
</evidence>
<dbReference type="InterPro" id="IPR036388">
    <property type="entry name" value="WH-like_DNA-bd_sf"/>
</dbReference>
<feature type="domain" description="HTH asnC-type" evidence="4">
    <location>
        <begin position="1"/>
        <end position="62"/>
    </location>
</feature>
<gene>
    <name evidence="5" type="ORF">ENP88_06405</name>
</gene>
<dbReference type="EMBL" id="DSLA01000097">
    <property type="protein sequence ID" value="HEH35761.1"/>
    <property type="molecule type" value="Genomic_DNA"/>
</dbReference>
<dbReference type="PANTHER" id="PTHR30154:SF34">
    <property type="entry name" value="TRANSCRIPTIONAL REGULATOR AZLB"/>
    <property type="match status" value="1"/>
</dbReference>
<sequence length="138" mass="15826">MDSKDLRIALELIKNGRIKKTELAKILKVTETAVRKRIEKLEKSKVILKYKAVVDFKKLGLFSSLTGIDVEPEHLWNVVEKLKQMENVNTIYLTSGDHVLMVEIITNSLDSMQRFHEEISRIPGVKRVCPAVILEVLK</sequence>
<evidence type="ECO:0000259" key="4">
    <source>
        <dbReference type="PROSITE" id="PS50956"/>
    </source>
</evidence>
<organism evidence="5">
    <name type="scientific">Archaeoglobus fulgidus</name>
    <dbReference type="NCBI Taxonomy" id="2234"/>
    <lineage>
        <taxon>Archaea</taxon>
        <taxon>Methanobacteriati</taxon>
        <taxon>Methanobacteriota</taxon>
        <taxon>Archaeoglobi</taxon>
        <taxon>Archaeoglobales</taxon>
        <taxon>Archaeoglobaceae</taxon>
        <taxon>Archaeoglobus</taxon>
    </lineage>
</organism>
<dbReference type="PANTHER" id="PTHR30154">
    <property type="entry name" value="LEUCINE-RESPONSIVE REGULATORY PROTEIN"/>
    <property type="match status" value="1"/>
</dbReference>
<dbReference type="Pfam" id="PF01037">
    <property type="entry name" value="AsnC_trans_reg"/>
    <property type="match status" value="1"/>
</dbReference>
<dbReference type="PROSITE" id="PS50956">
    <property type="entry name" value="HTH_ASNC_2"/>
    <property type="match status" value="1"/>
</dbReference>
<keyword evidence="1" id="KW-0805">Transcription regulation</keyword>
<dbReference type="GO" id="GO:0043565">
    <property type="term" value="F:sequence-specific DNA binding"/>
    <property type="evidence" value="ECO:0007669"/>
    <property type="project" value="InterPro"/>
</dbReference>
<dbReference type="InterPro" id="IPR011008">
    <property type="entry name" value="Dimeric_a/b-barrel"/>
</dbReference>